<dbReference type="FunCoup" id="A0A059BMZ4">
    <property type="interactions" value="673"/>
</dbReference>
<feature type="region of interest" description="Disordered" evidence="1">
    <location>
        <begin position="1"/>
        <end position="213"/>
    </location>
</feature>
<evidence type="ECO:0000256" key="1">
    <source>
        <dbReference type="SAM" id="MobiDB-lite"/>
    </source>
</evidence>
<feature type="compositionally biased region" description="Basic and acidic residues" evidence="1">
    <location>
        <begin position="540"/>
        <end position="552"/>
    </location>
</feature>
<sequence>MGKKPPSSSASLKKKRSKASSKVRVKKTSKTKRRSKSKKSSRRRYDSDSYSSDYDSLTSSTMSSEEDYRRRSKRRARSPSKKTIRRSKKRSRGQSYSAESSEDLPSRKKRKGSKRDGKLSLRMKRSRKKSKRRVSVSSASSGSYCSTCAESSSDSGQSESQSYRASSERKDKDRWTVEKGKTESKGRGYSPRSYSPISHHSISSGDESAEVMRGGNNSMRLRSVIMVNNEDGELHAYGHKEEITYENDDYPSCKSNDSNDSGGKRELNHHLLVESELKRQVDNEIDEEAVVSDMNPTAITEDGQKSRNNISSVIVGTIHAVRDDESNVSDGPDGNDLESMLRQRALENLKKFRGVNKNTAALSAQKENVDDDKKQSLVATSESSHHKFPDDNVANAPPVEGNGANSDSSVKRDFISIKSNDASLGDKGSKIAPAIMSQSSEVGPDRGRSGFKESGFTRQSVVKRLHEGTTAANVKQEVIPTFASNTSNPRVTSYTWRRESAKGQASSKELHPSSGPPQTKLMVRKGIGGETAIENVGTENKVEDNEVHEKHASPALELPSHTEPVAGAASSDKDGNDAKDGPQYEQKTMSVTRGGETIRVNYQVYIPKRAPALARRQLKR</sequence>
<feature type="compositionally biased region" description="Basic and acidic residues" evidence="1">
    <location>
        <begin position="166"/>
        <end position="186"/>
    </location>
</feature>
<feature type="compositionally biased region" description="Basic residues" evidence="1">
    <location>
        <begin position="12"/>
        <end position="42"/>
    </location>
</feature>
<evidence type="ECO:0000313" key="2">
    <source>
        <dbReference type="EMBL" id="KCW67394.1"/>
    </source>
</evidence>
<accession>A0A059BMZ4</accession>
<dbReference type="eggNOG" id="ENOG502QVUH">
    <property type="taxonomic scope" value="Eukaryota"/>
</dbReference>
<feature type="compositionally biased region" description="Low complexity" evidence="1">
    <location>
        <begin position="189"/>
        <end position="204"/>
    </location>
</feature>
<feature type="compositionally biased region" description="Basic residues" evidence="1">
    <location>
        <begin position="70"/>
        <end position="92"/>
    </location>
</feature>
<dbReference type="PANTHER" id="PTHR36808:SF1">
    <property type="entry name" value="TRANSCRIPTIONAL REGULATOR ATRX-LIKE PROTEIN"/>
    <property type="match status" value="1"/>
</dbReference>
<dbReference type="PANTHER" id="PTHR36808">
    <property type="entry name" value="TRANSCRIPTIONAL REGULATOR ATRX-LIKE PROTEIN"/>
    <property type="match status" value="1"/>
</dbReference>
<feature type="compositionally biased region" description="Low complexity" evidence="1">
    <location>
        <begin position="48"/>
        <end position="63"/>
    </location>
</feature>
<dbReference type="EMBL" id="KK198758">
    <property type="protein sequence ID" value="KCW67394.1"/>
    <property type="molecule type" value="Genomic_DNA"/>
</dbReference>
<feature type="compositionally biased region" description="Polar residues" evidence="1">
    <location>
        <begin position="484"/>
        <end position="495"/>
    </location>
</feature>
<dbReference type="AlphaFoldDB" id="A0A059BMZ4"/>
<dbReference type="Gramene" id="KCW67394">
    <property type="protein sequence ID" value="KCW67394"/>
    <property type="gene ID" value="EUGRSUZ_F01161"/>
</dbReference>
<feature type="region of interest" description="Disordered" evidence="1">
    <location>
        <begin position="363"/>
        <end position="454"/>
    </location>
</feature>
<dbReference type="OrthoDB" id="786617at2759"/>
<reference evidence="2" key="1">
    <citation type="submission" date="2013-07" db="EMBL/GenBank/DDBJ databases">
        <title>The genome of Eucalyptus grandis.</title>
        <authorList>
            <person name="Schmutz J."/>
            <person name="Hayes R."/>
            <person name="Myburg A."/>
            <person name="Tuskan G."/>
            <person name="Grattapaglia D."/>
            <person name="Rokhsar D.S."/>
        </authorList>
    </citation>
    <scope>NUCLEOTIDE SEQUENCE</scope>
    <source>
        <tissue evidence="2">Leaf extractions</tissue>
    </source>
</reference>
<name>A0A059BMZ4_EUCGR</name>
<dbReference type="OMA" id="EQKTMTV"/>
<feature type="compositionally biased region" description="Low complexity" evidence="1">
    <location>
        <begin position="1"/>
        <end position="11"/>
    </location>
</feature>
<proteinExistence type="predicted"/>
<gene>
    <name evidence="2" type="ORF">EUGRSUZ_F01161</name>
</gene>
<feature type="region of interest" description="Disordered" evidence="1">
    <location>
        <begin position="484"/>
        <end position="592"/>
    </location>
</feature>
<dbReference type="KEGG" id="egr:104448476"/>
<dbReference type="STRING" id="71139.A0A059BMZ4"/>
<organism evidence="2">
    <name type="scientific">Eucalyptus grandis</name>
    <name type="common">Flooded gum</name>
    <dbReference type="NCBI Taxonomy" id="71139"/>
    <lineage>
        <taxon>Eukaryota</taxon>
        <taxon>Viridiplantae</taxon>
        <taxon>Streptophyta</taxon>
        <taxon>Embryophyta</taxon>
        <taxon>Tracheophyta</taxon>
        <taxon>Spermatophyta</taxon>
        <taxon>Magnoliopsida</taxon>
        <taxon>eudicotyledons</taxon>
        <taxon>Gunneridae</taxon>
        <taxon>Pentapetalae</taxon>
        <taxon>rosids</taxon>
        <taxon>malvids</taxon>
        <taxon>Myrtales</taxon>
        <taxon>Myrtaceae</taxon>
        <taxon>Myrtoideae</taxon>
        <taxon>Eucalypteae</taxon>
        <taxon>Eucalyptus</taxon>
    </lineage>
</organism>
<protein>
    <submittedName>
        <fullName evidence="2">Uncharacterized protein</fullName>
    </submittedName>
</protein>
<feature type="compositionally biased region" description="Basic and acidic residues" evidence="1">
    <location>
        <begin position="571"/>
        <end position="582"/>
    </location>
</feature>
<feature type="compositionally biased region" description="Basic residues" evidence="1">
    <location>
        <begin position="121"/>
        <end position="134"/>
    </location>
</feature>
<dbReference type="InParanoid" id="A0A059BMZ4"/>
<feature type="compositionally biased region" description="Low complexity" evidence="1">
    <location>
        <begin position="150"/>
        <end position="162"/>
    </location>
</feature>